<reference evidence="2 3" key="1">
    <citation type="submission" date="2017-08" db="EMBL/GenBank/DDBJ databases">
        <title>Infants hospitalized years apart are colonized by the same room-sourced microbial strains.</title>
        <authorList>
            <person name="Brooks B."/>
            <person name="Olm M.R."/>
            <person name="Firek B.A."/>
            <person name="Baker R."/>
            <person name="Thomas B.C."/>
            <person name="Morowitz M.J."/>
            <person name="Banfield J.F."/>
        </authorList>
    </citation>
    <scope>NUCLEOTIDE SEQUENCE [LARGE SCALE GENOMIC DNA]</scope>
    <source>
        <strain evidence="2">S2_005_001_R1_22</strain>
    </source>
</reference>
<dbReference type="Proteomes" id="UP000249229">
    <property type="component" value="Unassembled WGS sequence"/>
</dbReference>
<dbReference type="InterPro" id="IPR051200">
    <property type="entry name" value="Host-pathogen_enzymatic-act"/>
</dbReference>
<organism evidence="2 3">
    <name type="scientific">Sphingomonas taxi</name>
    <dbReference type="NCBI Taxonomy" id="1549858"/>
    <lineage>
        <taxon>Bacteria</taxon>
        <taxon>Pseudomonadati</taxon>
        <taxon>Pseudomonadota</taxon>
        <taxon>Alphaproteobacteria</taxon>
        <taxon>Sphingomonadales</taxon>
        <taxon>Sphingomonadaceae</taxon>
        <taxon>Sphingomonas</taxon>
    </lineage>
</organism>
<dbReference type="PANTHER" id="PTHR47197">
    <property type="entry name" value="PROTEIN NIRF"/>
    <property type="match status" value="1"/>
</dbReference>
<evidence type="ECO:0008006" key="4">
    <source>
        <dbReference type="Google" id="ProtNLM"/>
    </source>
</evidence>
<name>A0A2W5P8M0_9SPHN</name>
<evidence type="ECO:0000313" key="3">
    <source>
        <dbReference type="Proteomes" id="UP000249229"/>
    </source>
</evidence>
<dbReference type="EMBL" id="QFQI01000005">
    <property type="protein sequence ID" value="PZQ60459.1"/>
    <property type="molecule type" value="Genomic_DNA"/>
</dbReference>
<comment type="caution">
    <text evidence="2">The sequence shown here is derived from an EMBL/GenBank/DDBJ whole genome shotgun (WGS) entry which is preliminary data.</text>
</comment>
<gene>
    <name evidence="2" type="ORF">DI544_08610</name>
</gene>
<accession>A0A2W5P8M0</accession>
<protein>
    <recommendedName>
        <fullName evidence="4">YncE family protein</fullName>
    </recommendedName>
</protein>
<dbReference type="AlphaFoldDB" id="A0A2W5P8M0"/>
<keyword evidence="1" id="KW-0732">Signal</keyword>
<feature type="signal peptide" evidence="1">
    <location>
        <begin position="1"/>
        <end position="21"/>
    </location>
</feature>
<evidence type="ECO:0000256" key="1">
    <source>
        <dbReference type="SAM" id="SignalP"/>
    </source>
</evidence>
<proteinExistence type="predicted"/>
<dbReference type="InterPro" id="IPR015943">
    <property type="entry name" value="WD40/YVTN_repeat-like_dom_sf"/>
</dbReference>
<evidence type="ECO:0000313" key="2">
    <source>
        <dbReference type="EMBL" id="PZQ60459.1"/>
    </source>
</evidence>
<feature type="chain" id="PRO_5015883689" description="YncE family protein" evidence="1">
    <location>
        <begin position="22"/>
        <end position="327"/>
    </location>
</feature>
<dbReference type="SUPFAM" id="SSF51004">
    <property type="entry name" value="C-terminal (heme d1) domain of cytochrome cd1-nitrite reductase"/>
    <property type="match status" value="1"/>
</dbReference>
<dbReference type="InterPro" id="IPR011048">
    <property type="entry name" value="Haem_d1_sf"/>
</dbReference>
<dbReference type="PANTHER" id="PTHR47197:SF3">
    <property type="entry name" value="DIHYDRO-HEME D1 DEHYDROGENASE"/>
    <property type="match status" value="1"/>
</dbReference>
<dbReference type="Gene3D" id="2.130.10.10">
    <property type="entry name" value="YVTN repeat-like/Quinoprotein amine dehydrogenase"/>
    <property type="match status" value="2"/>
</dbReference>
<sequence length="327" mass="33813">MRHLLPIAALLAAAAAAPAGAQTLLIGNKGEDSVSIVDLPGGREQAKVPTGPKPHEIAVSPDRRVAAVVAYGGHTIDLIDVPGRRRLRSIDLSPDAAAHGLVWLADGRLIAASEKPGALLVIAPADGVVKRIPTGAERSHMVAVTPDARRAFVANIGSGSVGVFDLSTMTKLRDLAVGGEPEGIAVALDGRQLWVGDNGSGRLRVYDTATLEPLGEVAVPPHAIRVVASPDGRTVATSSFAQGSVTLVDAATRRVIRTIPVSGSKDAQQVTILFSPDGRMLYVAETGPDTIAEIDLASGQIRRRIRAGADGDGLAIVTSRRGSPPAR</sequence>